<dbReference type="EMBL" id="QVTD01000024">
    <property type="protein sequence ID" value="RFU60527.1"/>
    <property type="molecule type" value="Genomic_DNA"/>
</dbReference>
<evidence type="ECO:0000313" key="2">
    <source>
        <dbReference type="Proteomes" id="UP000262939"/>
    </source>
</evidence>
<keyword evidence="2" id="KW-1185">Reference proteome</keyword>
<dbReference type="Gene3D" id="1.10.260.40">
    <property type="entry name" value="lambda repressor-like DNA-binding domains"/>
    <property type="match status" value="1"/>
</dbReference>
<dbReference type="InterPro" id="IPR010982">
    <property type="entry name" value="Lambda_DNA-bd_dom_sf"/>
</dbReference>
<dbReference type="InterPro" id="IPR001387">
    <property type="entry name" value="Cro/C1-type_HTH"/>
</dbReference>
<proteinExistence type="predicted"/>
<dbReference type="GO" id="GO:0003677">
    <property type="term" value="F:DNA binding"/>
    <property type="evidence" value="ECO:0007669"/>
    <property type="project" value="InterPro"/>
</dbReference>
<protein>
    <submittedName>
        <fullName evidence="1">XRE family transcriptional regulator</fullName>
    </submittedName>
</protein>
<dbReference type="AlphaFoldDB" id="A0A372L689"/>
<accession>A0A372L689</accession>
<evidence type="ECO:0000313" key="1">
    <source>
        <dbReference type="EMBL" id="RFU60527.1"/>
    </source>
</evidence>
<name>A0A372L689_9BACI</name>
<dbReference type="RefSeq" id="WP_117324477.1">
    <property type="nucleotide sequence ID" value="NZ_QVTD01000024.1"/>
</dbReference>
<reference evidence="1 2" key="1">
    <citation type="submission" date="2018-08" db="EMBL/GenBank/DDBJ databases">
        <title>Bacillus chawlae sp. nov., Bacillus glennii sp. nov., and Bacillus saganii sp. nov. Isolated from the Vehicle Assembly Building at Kennedy Space Center where the Viking Spacecraft were Assembled.</title>
        <authorList>
            <person name="Seuylemezian A."/>
            <person name="Vaishampayan P."/>
        </authorList>
    </citation>
    <scope>NUCLEOTIDE SEQUENCE [LARGE SCALE GENOMIC DNA]</scope>
    <source>
        <strain evidence="1 2">V44-8</strain>
    </source>
</reference>
<sequence length="71" mass="8236">MDATKAKGIRYYLEELQEKFARRIGVSSSTICAVEQGQRDITDKIRAKLVRIEAGLADDFFVFYEKFKRIT</sequence>
<comment type="caution">
    <text evidence="1">The sequence shown here is derived from an EMBL/GenBank/DDBJ whole genome shotgun (WGS) entry which is preliminary data.</text>
</comment>
<dbReference type="SUPFAM" id="SSF47413">
    <property type="entry name" value="lambda repressor-like DNA-binding domains"/>
    <property type="match status" value="1"/>
</dbReference>
<gene>
    <name evidence="1" type="ORF">D0466_21115</name>
</gene>
<dbReference type="CDD" id="cd00093">
    <property type="entry name" value="HTH_XRE"/>
    <property type="match status" value="1"/>
</dbReference>
<organism evidence="1 2">
    <name type="scientific">Peribacillus glennii</name>
    <dbReference type="NCBI Taxonomy" id="2303991"/>
    <lineage>
        <taxon>Bacteria</taxon>
        <taxon>Bacillati</taxon>
        <taxon>Bacillota</taxon>
        <taxon>Bacilli</taxon>
        <taxon>Bacillales</taxon>
        <taxon>Bacillaceae</taxon>
        <taxon>Peribacillus</taxon>
    </lineage>
</organism>
<dbReference type="OrthoDB" id="2624750at2"/>
<dbReference type="Proteomes" id="UP000262939">
    <property type="component" value="Unassembled WGS sequence"/>
</dbReference>